<dbReference type="PANTHER" id="PTHR36503">
    <property type="entry name" value="BLR2520 PROTEIN"/>
    <property type="match status" value="1"/>
</dbReference>
<dbReference type="PANTHER" id="PTHR36503:SF1">
    <property type="entry name" value="BLR2520 PROTEIN"/>
    <property type="match status" value="1"/>
</dbReference>
<name>A0A450URE2_9GAMM</name>
<proteinExistence type="predicted"/>
<evidence type="ECO:0000313" key="3">
    <source>
        <dbReference type="EMBL" id="VFJ95838.1"/>
    </source>
</evidence>
<accession>A0A450URE2</accession>
<protein>
    <recommendedName>
        <fullName evidence="1">VOC domain-containing protein</fullName>
    </recommendedName>
</protein>
<dbReference type="SUPFAM" id="SSF54593">
    <property type="entry name" value="Glyoxalase/Bleomycin resistance protein/Dihydroxybiphenyl dioxygenase"/>
    <property type="match status" value="1"/>
</dbReference>
<organism evidence="2">
    <name type="scientific">Candidatus Kentrum eta</name>
    <dbReference type="NCBI Taxonomy" id="2126337"/>
    <lineage>
        <taxon>Bacteria</taxon>
        <taxon>Pseudomonadati</taxon>
        <taxon>Pseudomonadota</taxon>
        <taxon>Gammaproteobacteria</taxon>
        <taxon>Candidatus Kentrum</taxon>
    </lineage>
</organism>
<dbReference type="InterPro" id="IPR029068">
    <property type="entry name" value="Glyas_Bleomycin-R_OHBP_Dase"/>
</dbReference>
<gene>
    <name evidence="2" type="ORF">BECKH772A_GA0070896_1008211</name>
    <name evidence="3" type="ORF">BECKH772B_GA0070898_1008211</name>
    <name evidence="4" type="ORF">BECKH772C_GA0070978_1007911</name>
</gene>
<feature type="domain" description="VOC" evidence="1">
    <location>
        <begin position="4"/>
        <end position="126"/>
    </location>
</feature>
<dbReference type="EMBL" id="CAADFJ010000079">
    <property type="protein sequence ID" value="VFK02013.1"/>
    <property type="molecule type" value="Genomic_DNA"/>
</dbReference>
<dbReference type="EMBL" id="CAADFI010000082">
    <property type="protein sequence ID" value="VFJ95838.1"/>
    <property type="molecule type" value="Genomic_DNA"/>
</dbReference>
<dbReference type="AlphaFoldDB" id="A0A450URE2"/>
<evidence type="ECO:0000313" key="4">
    <source>
        <dbReference type="EMBL" id="VFK02013.1"/>
    </source>
</evidence>
<sequence>MESRISMICLGVANLERSIKFYEKGLGLRRKHFDGPIAFFDLDGTWLSVFGRESLAKDAGVSAKGSGFSGVTLAYNVTGEEKVKEVLLEAEAAGATIVKPARKADWGGFHGYFSDPDGHLWEVAFNPFVWIGPPAGA</sequence>
<reference evidence="2" key="1">
    <citation type="submission" date="2019-02" db="EMBL/GenBank/DDBJ databases">
        <authorList>
            <person name="Gruber-Vodicka R. H."/>
            <person name="Seah K. B. B."/>
        </authorList>
    </citation>
    <scope>NUCLEOTIDE SEQUENCE</scope>
    <source>
        <strain evidence="4">BECK_SA2B12</strain>
        <strain evidence="2">BECK_SA2B15</strain>
        <strain evidence="3">BECK_SA2B20</strain>
    </source>
</reference>
<evidence type="ECO:0000259" key="1">
    <source>
        <dbReference type="PROSITE" id="PS51819"/>
    </source>
</evidence>
<dbReference type="Pfam" id="PF00903">
    <property type="entry name" value="Glyoxalase"/>
    <property type="match status" value="1"/>
</dbReference>
<evidence type="ECO:0000313" key="2">
    <source>
        <dbReference type="EMBL" id="VFJ95121.1"/>
    </source>
</evidence>
<dbReference type="InterPro" id="IPR004360">
    <property type="entry name" value="Glyas_Fos-R_dOase_dom"/>
</dbReference>
<dbReference type="CDD" id="cd07251">
    <property type="entry name" value="VOC_like"/>
    <property type="match status" value="1"/>
</dbReference>
<dbReference type="Gene3D" id="3.10.180.10">
    <property type="entry name" value="2,3-Dihydroxybiphenyl 1,2-Dioxygenase, domain 1"/>
    <property type="match status" value="1"/>
</dbReference>
<dbReference type="InterPro" id="IPR037523">
    <property type="entry name" value="VOC_core"/>
</dbReference>
<dbReference type="EMBL" id="CAADFG010000082">
    <property type="protein sequence ID" value="VFJ95121.1"/>
    <property type="molecule type" value="Genomic_DNA"/>
</dbReference>
<dbReference type="PROSITE" id="PS51819">
    <property type="entry name" value="VOC"/>
    <property type="match status" value="1"/>
</dbReference>